<evidence type="ECO:0000256" key="5">
    <source>
        <dbReference type="ARBA" id="ARBA00023038"/>
    </source>
</evidence>
<dbReference type="PROSITE" id="PS00478">
    <property type="entry name" value="LIM_DOMAIN_1"/>
    <property type="match status" value="1"/>
</dbReference>
<dbReference type="SUPFAM" id="SSF57716">
    <property type="entry name" value="Glucocorticoid receptor-like (DNA-binding domain)"/>
    <property type="match status" value="2"/>
</dbReference>
<dbReference type="Proteomes" id="UP000053825">
    <property type="component" value="Unassembled WGS sequence"/>
</dbReference>
<keyword evidence="4 10" id="KW-0862">Zinc</keyword>
<reference evidence="15 16" key="1">
    <citation type="submission" date="2015-07" db="EMBL/GenBank/DDBJ databases">
        <title>The genome of Habropoda laboriosa.</title>
        <authorList>
            <person name="Pan H."/>
            <person name="Kapheim K."/>
        </authorList>
    </citation>
    <scope>NUCLEOTIDE SEQUENCE [LARGE SCALE GENOMIC DNA]</scope>
    <source>
        <strain evidence="15">0110345459</strain>
    </source>
</reference>
<evidence type="ECO:0000259" key="13">
    <source>
        <dbReference type="PROSITE" id="PS50023"/>
    </source>
</evidence>
<dbReference type="Gene3D" id="2.10.110.10">
    <property type="entry name" value="Cysteine Rich Protein"/>
    <property type="match status" value="2"/>
</dbReference>
<dbReference type="InterPro" id="IPR017970">
    <property type="entry name" value="Homeobox_CS"/>
</dbReference>
<feature type="compositionally biased region" description="Gly residues" evidence="12">
    <location>
        <begin position="428"/>
        <end position="445"/>
    </location>
</feature>
<evidence type="ECO:0000259" key="14">
    <source>
        <dbReference type="PROSITE" id="PS50071"/>
    </source>
</evidence>
<feature type="domain" description="LIM zinc-binding" evidence="13">
    <location>
        <begin position="89"/>
        <end position="148"/>
    </location>
</feature>
<accession>A0A0L7QWE7</accession>
<evidence type="ECO:0000256" key="12">
    <source>
        <dbReference type="SAM" id="MobiDB-lite"/>
    </source>
</evidence>
<dbReference type="InterPro" id="IPR001781">
    <property type="entry name" value="Znf_LIM"/>
</dbReference>
<dbReference type="SMART" id="SM00132">
    <property type="entry name" value="LIM"/>
    <property type="match status" value="2"/>
</dbReference>
<evidence type="ECO:0000313" key="16">
    <source>
        <dbReference type="Proteomes" id="UP000053825"/>
    </source>
</evidence>
<dbReference type="InterPro" id="IPR050453">
    <property type="entry name" value="LIM_Homeobox_TF"/>
</dbReference>
<dbReference type="InterPro" id="IPR009057">
    <property type="entry name" value="Homeodomain-like_sf"/>
</dbReference>
<dbReference type="AlphaFoldDB" id="A0A0L7QWE7"/>
<dbReference type="PANTHER" id="PTHR24208:SF128">
    <property type="entry name" value="LIM3, ISOFORM G"/>
    <property type="match status" value="1"/>
</dbReference>
<keyword evidence="7 9" id="KW-0371">Homeobox</keyword>
<dbReference type="CDD" id="cd00086">
    <property type="entry name" value="homeodomain"/>
    <property type="match status" value="1"/>
</dbReference>
<dbReference type="GO" id="GO:0008270">
    <property type="term" value="F:zinc ion binding"/>
    <property type="evidence" value="ECO:0007669"/>
    <property type="project" value="InterPro"/>
</dbReference>
<evidence type="ECO:0000256" key="8">
    <source>
        <dbReference type="ARBA" id="ARBA00023242"/>
    </source>
</evidence>
<dbReference type="FunFam" id="2.10.110.10:FF:000006">
    <property type="entry name" value="LIM homeobox transcription factor 1-beta"/>
    <property type="match status" value="1"/>
</dbReference>
<sequence>MTMISLEMLGREALPLEGMYRRARQDVLTPPHDTPESQNVRRNGSNAGNAANIASFDDAPHREMHPLDQPAVELGLPANLPEILYSSIPKCGGCQEAILDKYVLRVLERCWHARCLTCRDCGARLTDKCFARNGHVFCKDDFFKRFGTKCAGCGQGLAPSQVVRRAQELVYHLTCFSCALCSRQLDTGDEFYLMEDRKLVCKPDYEQAKAKVKHQACTLILKFEEHQKVELIILPSECLQEFTIGLSGKFVLISDRNSMESCELRIYSDGSFFHVSTENLFLTIIILTSSQKLADGGSIDGDQPNKRPRTTITAKQLETLKLAYNTSPKPARHVREQLSQDTGLDMRVVQVWFQNRRAKEKRLKKDAGRTRWSQYFRSMKGTGAGGHSPRHDKLLDKDELKVDLDSTFGHHDLSNDSYGTVVNMGLDGEGASPGGGGNGAGGGPPRGYLGATTPPYLSTSRSPSLPPQFPYPPDAGLSVYTSLGKRTFHCYIAT</sequence>
<evidence type="ECO:0000256" key="6">
    <source>
        <dbReference type="ARBA" id="ARBA00023125"/>
    </source>
</evidence>
<proteinExistence type="predicted"/>
<dbReference type="InterPro" id="IPR001356">
    <property type="entry name" value="HD"/>
</dbReference>
<evidence type="ECO:0000256" key="7">
    <source>
        <dbReference type="ARBA" id="ARBA00023155"/>
    </source>
</evidence>
<organism evidence="15 16">
    <name type="scientific">Habropoda laboriosa</name>
    <dbReference type="NCBI Taxonomy" id="597456"/>
    <lineage>
        <taxon>Eukaryota</taxon>
        <taxon>Metazoa</taxon>
        <taxon>Ecdysozoa</taxon>
        <taxon>Arthropoda</taxon>
        <taxon>Hexapoda</taxon>
        <taxon>Insecta</taxon>
        <taxon>Pterygota</taxon>
        <taxon>Neoptera</taxon>
        <taxon>Endopterygota</taxon>
        <taxon>Hymenoptera</taxon>
        <taxon>Apocrita</taxon>
        <taxon>Aculeata</taxon>
        <taxon>Apoidea</taxon>
        <taxon>Anthophila</taxon>
        <taxon>Apidae</taxon>
        <taxon>Habropoda</taxon>
    </lineage>
</organism>
<dbReference type="PROSITE" id="PS00027">
    <property type="entry name" value="HOMEOBOX_1"/>
    <property type="match status" value="1"/>
</dbReference>
<evidence type="ECO:0000256" key="1">
    <source>
        <dbReference type="ARBA" id="ARBA00004123"/>
    </source>
</evidence>
<dbReference type="InterPro" id="IPR049594">
    <property type="entry name" value="Lhx3/4-like_LIM2"/>
</dbReference>
<dbReference type="PANTHER" id="PTHR24208">
    <property type="entry name" value="LIM/HOMEOBOX PROTEIN LHX"/>
    <property type="match status" value="1"/>
</dbReference>
<dbReference type="SUPFAM" id="SSF46689">
    <property type="entry name" value="Homeodomain-like"/>
    <property type="match status" value="1"/>
</dbReference>
<keyword evidence="16" id="KW-1185">Reference proteome</keyword>
<feature type="region of interest" description="Disordered" evidence="12">
    <location>
        <begin position="428"/>
        <end position="452"/>
    </location>
</feature>
<feature type="region of interest" description="Disordered" evidence="12">
    <location>
        <begin position="26"/>
        <end position="53"/>
    </location>
</feature>
<dbReference type="Gene3D" id="1.10.10.60">
    <property type="entry name" value="Homeodomain-like"/>
    <property type="match status" value="1"/>
</dbReference>
<feature type="domain" description="LIM zinc-binding" evidence="13">
    <location>
        <begin position="149"/>
        <end position="211"/>
    </location>
</feature>
<feature type="domain" description="Homeobox" evidence="14">
    <location>
        <begin position="303"/>
        <end position="363"/>
    </location>
</feature>
<dbReference type="CDD" id="cd09376">
    <property type="entry name" value="LIM2_Lhx3_Lhx4"/>
    <property type="match status" value="1"/>
</dbReference>
<dbReference type="GO" id="GO:0000981">
    <property type="term" value="F:DNA-binding transcription factor activity, RNA polymerase II-specific"/>
    <property type="evidence" value="ECO:0007669"/>
    <property type="project" value="InterPro"/>
</dbReference>
<evidence type="ECO:0000256" key="4">
    <source>
        <dbReference type="ARBA" id="ARBA00022833"/>
    </source>
</evidence>
<keyword evidence="8 9" id="KW-0539">Nucleus</keyword>
<evidence type="ECO:0000313" key="15">
    <source>
        <dbReference type="EMBL" id="KOC62942.1"/>
    </source>
</evidence>
<dbReference type="Pfam" id="PF00412">
    <property type="entry name" value="LIM"/>
    <property type="match status" value="2"/>
</dbReference>
<dbReference type="SMART" id="SM00389">
    <property type="entry name" value="HOX"/>
    <property type="match status" value="1"/>
</dbReference>
<dbReference type="FunFam" id="2.10.110.10:FF:000032">
    <property type="entry name" value="LIM/homeobox protein Lhx3"/>
    <property type="match status" value="1"/>
</dbReference>
<dbReference type="Pfam" id="PF00046">
    <property type="entry name" value="Homeodomain"/>
    <property type="match status" value="1"/>
</dbReference>
<feature type="DNA-binding region" description="Homeobox" evidence="9">
    <location>
        <begin position="305"/>
        <end position="364"/>
    </location>
</feature>
<feature type="compositionally biased region" description="Low complexity" evidence="12">
    <location>
        <begin position="43"/>
        <end position="53"/>
    </location>
</feature>
<evidence type="ECO:0000256" key="9">
    <source>
        <dbReference type="PROSITE-ProRule" id="PRU00108"/>
    </source>
</evidence>
<dbReference type="PROSITE" id="PS50071">
    <property type="entry name" value="HOMEOBOX_2"/>
    <property type="match status" value="1"/>
</dbReference>
<dbReference type="GO" id="GO:0000977">
    <property type="term" value="F:RNA polymerase II transcription regulatory region sequence-specific DNA binding"/>
    <property type="evidence" value="ECO:0007669"/>
    <property type="project" value="TreeGrafter"/>
</dbReference>
<dbReference type="CDD" id="cd09368">
    <property type="entry name" value="LIM1_Lhx3_Lhx4"/>
    <property type="match status" value="1"/>
</dbReference>
<evidence type="ECO:0000256" key="11">
    <source>
        <dbReference type="RuleBase" id="RU000682"/>
    </source>
</evidence>
<dbReference type="GO" id="GO:0030182">
    <property type="term" value="P:neuron differentiation"/>
    <property type="evidence" value="ECO:0007669"/>
    <property type="project" value="TreeGrafter"/>
</dbReference>
<dbReference type="EMBL" id="KQ414714">
    <property type="protein sequence ID" value="KOC62942.1"/>
    <property type="molecule type" value="Genomic_DNA"/>
</dbReference>
<dbReference type="GO" id="GO:0005634">
    <property type="term" value="C:nucleus"/>
    <property type="evidence" value="ECO:0007669"/>
    <property type="project" value="UniProtKB-SubCell"/>
</dbReference>
<keyword evidence="6 9" id="KW-0238">DNA-binding</keyword>
<gene>
    <name evidence="15" type="ORF">WH47_03133</name>
</gene>
<evidence type="ECO:0000256" key="2">
    <source>
        <dbReference type="ARBA" id="ARBA00022723"/>
    </source>
</evidence>
<dbReference type="STRING" id="597456.A0A0L7QWE7"/>
<dbReference type="OrthoDB" id="10068367at2759"/>
<dbReference type="PROSITE" id="PS50023">
    <property type="entry name" value="LIM_DOMAIN_2"/>
    <property type="match status" value="2"/>
</dbReference>
<evidence type="ECO:0000256" key="3">
    <source>
        <dbReference type="ARBA" id="ARBA00022737"/>
    </source>
</evidence>
<keyword evidence="3" id="KW-0677">Repeat</keyword>
<keyword evidence="2 10" id="KW-0479">Metal-binding</keyword>
<keyword evidence="5 10" id="KW-0440">LIM domain</keyword>
<dbReference type="FunFam" id="1.10.10.60:FF:000219">
    <property type="entry name" value="LIM/homeobox protein Lhx3"/>
    <property type="match status" value="1"/>
</dbReference>
<evidence type="ECO:0000256" key="10">
    <source>
        <dbReference type="PROSITE-ProRule" id="PRU00125"/>
    </source>
</evidence>
<name>A0A0L7QWE7_9HYME</name>
<comment type="subcellular location">
    <subcellularLocation>
        <location evidence="1 9 11">Nucleus</location>
    </subcellularLocation>
</comment>
<protein>
    <submittedName>
        <fullName evidence="15">LIM/homeobox protein Lhx5</fullName>
    </submittedName>
</protein>